<dbReference type="Gene3D" id="1.20.1050.10">
    <property type="match status" value="1"/>
</dbReference>
<dbReference type="InterPro" id="IPR036282">
    <property type="entry name" value="Glutathione-S-Trfase_C_sf"/>
</dbReference>
<dbReference type="PANTHER" id="PTHR43968">
    <property type="match status" value="1"/>
</dbReference>
<dbReference type="PROSITE" id="PS50404">
    <property type="entry name" value="GST_NTER"/>
    <property type="match status" value="1"/>
</dbReference>
<name>A0A444JVT8_9GAMM</name>
<dbReference type="InterPro" id="IPR050983">
    <property type="entry name" value="GST_Omega/HSP26"/>
</dbReference>
<protein>
    <submittedName>
        <fullName evidence="3">Glutathione S-transferase</fullName>
    </submittedName>
</protein>
<keyword evidence="3" id="KW-0808">Transferase</keyword>
<proteinExistence type="predicted"/>
<dbReference type="AlphaFoldDB" id="A0A444JVT8"/>
<dbReference type="InterPro" id="IPR004045">
    <property type="entry name" value="Glutathione_S-Trfase_N"/>
</dbReference>
<dbReference type="CDD" id="cd03196">
    <property type="entry name" value="GST_C_5"/>
    <property type="match status" value="1"/>
</dbReference>
<dbReference type="Pfam" id="PF13417">
    <property type="entry name" value="GST_N_3"/>
    <property type="match status" value="1"/>
</dbReference>
<dbReference type="InterPro" id="IPR010987">
    <property type="entry name" value="Glutathione-S-Trfase_C-like"/>
</dbReference>
<dbReference type="InterPro" id="IPR040079">
    <property type="entry name" value="Glutathione_S-Trfase"/>
</dbReference>
<evidence type="ECO:0000313" key="4">
    <source>
        <dbReference type="Proteomes" id="UP000287563"/>
    </source>
</evidence>
<dbReference type="SUPFAM" id="SSF47616">
    <property type="entry name" value="GST C-terminal domain-like"/>
    <property type="match status" value="1"/>
</dbReference>
<evidence type="ECO:0000313" key="3">
    <source>
        <dbReference type="EMBL" id="RWX57185.1"/>
    </source>
</evidence>
<feature type="domain" description="GST N-terminal" evidence="1">
    <location>
        <begin position="2"/>
        <end position="81"/>
    </location>
</feature>
<dbReference type="SFLD" id="SFLDS00019">
    <property type="entry name" value="Glutathione_Transferase_(cytos"/>
    <property type="match status" value="1"/>
</dbReference>
<evidence type="ECO:0000259" key="2">
    <source>
        <dbReference type="PROSITE" id="PS50405"/>
    </source>
</evidence>
<organism evidence="3 4">
    <name type="scientific">Photobacterium chitinilyticum</name>
    <dbReference type="NCBI Taxonomy" id="2485123"/>
    <lineage>
        <taxon>Bacteria</taxon>
        <taxon>Pseudomonadati</taxon>
        <taxon>Pseudomonadota</taxon>
        <taxon>Gammaproteobacteria</taxon>
        <taxon>Vibrionales</taxon>
        <taxon>Vibrionaceae</taxon>
        <taxon>Photobacterium</taxon>
    </lineage>
</organism>
<sequence>MSLPILYSLRRCPYAMRARIAILLAKQPVLLRDVVMKNIPEELLAVSPKRTVPILLIEDSHVIDESVDIMIWALNQSDPNNLLIKNHPDAFPTMQTLINRNDNEFVESLEKYKTAARYHAPEETSHRQQCERFLSPLEQCLAKQEYLMGASPSLADYALLPFIRQFSRVDRKWFVKTPYSNLNRWLNTHYQNPIYSKAMTQYPQWADTHQEFLFGDE</sequence>
<accession>A0A444JVT8</accession>
<dbReference type="Proteomes" id="UP000287563">
    <property type="component" value="Unassembled WGS sequence"/>
</dbReference>
<feature type="domain" description="GST C-terminal" evidence="2">
    <location>
        <begin position="87"/>
        <end position="210"/>
    </location>
</feature>
<dbReference type="PROSITE" id="PS50405">
    <property type="entry name" value="GST_CTER"/>
    <property type="match status" value="1"/>
</dbReference>
<dbReference type="InterPro" id="IPR036249">
    <property type="entry name" value="Thioredoxin-like_sf"/>
</dbReference>
<comment type="caution">
    <text evidence="3">The sequence shown here is derived from an EMBL/GenBank/DDBJ whole genome shotgun (WGS) entry which is preliminary data.</text>
</comment>
<evidence type="ECO:0000259" key="1">
    <source>
        <dbReference type="PROSITE" id="PS50404"/>
    </source>
</evidence>
<dbReference type="OrthoDB" id="9813092at2"/>
<dbReference type="SUPFAM" id="SSF52833">
    <property type="entry name" value="Thioredoxin-like"/>
    <property type="match status" value="1"/>
</dbReference>
<dbReference type="GO" id="GO:0016740">
    <property type="term" value="F:transferase activity"/>
    <property type="evidence" value="ECO:0007669"/>
    <property type="project" value="UniProtKB-KW"/>
</dbReference>
<gene>
    <name evidence="3" type="ORF">EDI28_03895</name>
</gene>
<keyword evidence="4" id="KW-1185">Reference proteome</keyword>
<dbReference type="GO" id="GO:0005737">
    <property type="term" value="C:cytoplasm"/>
    <property type="evidence" value="ECO:0007669"/>
    <property type="project" value="TreeGrafter"/>
</dbReference>
<dbReference type="PANTHER" id="PTHR43968:SF6">
    <property type="entry name" value="GLUTATHIONE S-TRANSFERASE OMEGA"/>
    <property type="match status" value="1"/>
</dbReference>
<dbReference type="Pfam" id="PF13410">
    <property type="entry name" value="GST_C_2"/>
    <property type="match status" value="1"/>
</dbReference>
<dbReference type="RefSeq" id="WP_128782495.1">
    <property type="nucleotide sequence ID" value="NZ_JAKJSG010000043.1"/>
</dbReference>
<dbReference type="Gene3D" id="3.40.30.10">
    <property type="entry name" value="Glutaredoxin"/>
    <property type="match status" value="1"/>
</dbReference>
<reference evidence="3 4" key="1">
    <citation type="submission" date="2018-11" db="EMBL/GenBank/DDBJ databases">
        <title>Photobacterium sp. BEI247 sp. nov., a marine bacterium isolated from Yongle Blue Hole in the South China Sea.</title>
        <authorList>
            <person name="Wang X."/>
        </authorList>
    </citation>
    <scope>NUCLEOTIDE SEQUENCE [LARGE SCALE GENOMIC DNA]</scope>
    <source>
        <strain evidence="4">BEI247</strain>
    </source>
</reference>
<dbReference type="EMBL" id="RJLM01000001">
    <property type="protein sequence ID" value="RWX57185.1"/>
    <property type="molecule type" value="Genomic_DNA"/>
</dbReference>